<reference evidence="2 3" key="1">
    <citation type="submission" date="2015-12" db="EMBL/GenBank/DDBJ databases">
        <title>The genome of Folsomia candida.</title>
        <authorList>
            <person name="Faddeeva A."/>
            <person name="Derks M.F."/>
            <person name="Anvar Y."/>
            <person name="Smit S."/>
            <person name="Van Straalen N."/>
            <person name="Roelofs D."/>
        </authorList>
    </citation>
    <scope>NUCLEOTIDE SEQUENCE [LARGE SCALE GENOMIC DNA]</scope>
    <source>
        <strain evidence="2 3">VU population</strain>
        <tissue evidence="2">Whole body</tissue>
    </source>
</reference>
<sequence>MAIASTIAESDDHLKVLDLLQLASRDSPAAGALFEIILTQKNIQNLETKYTKGQISAGKDRGTTTTLTEAKGTINSDEPNAMYDWAISNDYGKTPTELSDFLVQNGFSSIAECVKNSSREALNRKDVPTENCKLIEPEVPSCWRGLHSGFCKACIECRSVFKAGKASDLTSKYKYYVLNYPWLPIIGIIAALIIGIVAAFPTGYLVGFHSSDPPSHVSSSSHFLSSDSTFNSLTTVPLIPIEHPTTELTITQQPIEYQCTPEIHEQRYTDVNPKDILSPNWFEDTINFCSFEDIQLIVKMDSIPSFRIPPVFKCPENVIAIEITGKSRWDLVQTLLRKLCKVRKLSFYGQEVCQAGNLGDISVIPADSLTHLHFHDFTGCGTLYNNIAEHISARNVRSMAFGCVKFGDSDTSSLQNLIGVFPNASTIDCTNNNNCLGFKAKLPKHTKLKSRYAKC</sequence>
<keyword evidence="1" id="KW-1133">Transmembrane helix</keyword>
<proteinExistence type="predicted"/>
<organism evidence="2 3">
    <name type="scientific">Folsomia candida</name>
    <name type="common">Springtail</name>
    <dbReference type="NCBI Taxonomy" id="158441"/>
    <lineage>
        <taxon>Eukaryota</taxon>
        <taxon>Metazoa</taxon>
        <taxon>Ecdysozoa</taxon>
        <taxon>Arthropoda</taxon>
        <taxon>Hexapoda</taxon>
        <taxon>Collembola</taxon>
        <taxon>Entomobryomorpha</taxon>
        <taxon>Isotomoidea</taxon>
        <taxon>Isotomidae</taxon>
        <taxon>Proisotominae</taxon>
        <taxon>Folsomia</taxon>
    </lineage>
</organism>
<keyword evidence="1" id="KW-0812">Transmembrane</keyword>
<evidence type="ECO:0000256" key="1">
    <source>
        <dbReference type="SAM" id="Phobius"/>
    </source>
</evidence>
<name>A0A226E8D6_FOLCA</name>
<evidence type="ECO:0000313" key="2">
    <source>
        <dbReference type="EMBL" id="OXA53812.1"/>
    </source>
</evidence>
<dbReference type="Proteomes" id="UP000198287">
    <property type="component" value="Unassembled WGS sequence"/>
</dbReference>
<keyword evidence="3" id="KW-1185">Reference proteome</keyword>
<accession>A0A226E8D6</accession>
<evidence type="ECO:0000313" key="3">
    <source>
        <dbReference type="Proteomes" id="UP000198287"/>
    </source>
</evidence>
<protein>
    <submittedName>
        <fullName evidence="2">Uncharacterized protein</fullName>
    </submittedName>
</protein>
<keyword evidence="1" id="KW-0472">Membrane</keyword>
<dbReference type="AlphaFoldDB" id="A0A226E8D6"/>
<gene>
    <name evidence="2" type="ORF">Fcan01_10528</name>
</gene>
<feature type="transmembrane region" description="Helical" evidence="1">
    <location>
        <begin position="182"/>
        <end position="206"/>
    </location>
</feature>
<dbReference type="EMBL" id="LNIX01000005">
    <property type="protein sequence ID" value="OXA53812.1"/>
    <property type="molecule type" value="Genomic_DNA"/>
</dbReference>
<comment type="caution">
    <text evidence="2">The sequence shown here is derived from an EMBL/GenBank/DDBJ whole genome shotgun (WGS) entry which is preliminary data.</text>
</comment>